<reference evidence="3" key="2">
    <citation type="submission" date="2015-01" db="EMBL/GenBank/DDBJ databases">
        <title>Evolutionary Origins and Diversification of the Mycorrhizal Mutualists.</title>
        <authorList>
            <consortium name="DOE Joint Genome Institute"/>
            <consortium name="Mycorrhizal Genomics Consortium"/>
            <person name="Kohler A."/>
            <person name="Kuo A."/>
            <person name="Nagy L.G."/>
            <person name="Floudas D."/>
            <person name="Copeland A."/>
            <person name="Barry K.W."/>
            <person name="Cichocki N."/>
            <person name="Veneault-Fourrey C."/>
            <person name="LaButti K."/>
            <person name="Lindquist E.A."/>
            <person name="Lipzen A."/>
            <person name="Lundell T."/>
            <person name="Morin E."/>
            <person name="Murat C."/>
            <person name="Riley R."/>
            <person name="Ohm R."/>
            <person name="Sun H."/>
            <person name="Tunlid A."/>
            <person name="Henrissat B."/>
            <person name="Grigoriev I.V."/>
            <person name="Hibbett D.S."/>
            <person name="Martin F."/>
        </authorList>
    </citation>
    <scope>NUCLEOTIDE SEQUENCE [LARGE SCALE GENOMIC DNA]</scope>
    <source>
        <strain evidence="3">Foug A</strain>
    </source>
</reference>
<protein>
    <recommendedName>
        <fullName evidence="1">Heterokaryon incompatibility domain-containing protein</fullName>
    </recommendedName>
</protein>
<evidence type="ECO:0000313" key="3">
    <source>
        <dbReference type="Proteomes" id="UP000053989"/>
    </source>
</evidence>
<dbReference type="OrthoDB" id="5303367at2759"/>
<evidence type="ECO:0000313" key="2">
    <source>
        <dbReference type="EMBL" id="KIM55194.1"/>
    </source>
</evidence>
<reference evidence="2 3" key="1">
    <citation type="submission" date="2014-04" db="EMBL/GenBank/DDBJ databases">
        <authorList>
            <consortium name="DOE Joint Genome Institute"/>
            <person name="Kuo A."/>
            <person name="Kohler A."/>
            <person name="Nagy L.G."/>
            <person name="Floudas D."/>
            <person name="Copeland A."/>
            <person name="Barry K.W."/>
            <person name="Cichocki N."/>
            <person name="Veneault-Fourrey C."/>
            <person name="LaButti K."/>
            <person name="Lindquist E.A."/>
            <person name="Lipzen A."/>
            <person name="Lundell T."/>
            <person name="Morin E."/>
            <person name="Murat C."/>
            <person name="Sun H."/>
            <person name="Tunlid A."/>
            <person name="Henrissat B."/>
            <person name="Grigoriev I.V."/>
            <person name="Hibbett D.S."/>
            <person name="Martin F."/>
            <person name="Nordberg H.P."/>
            <person name="Cantor M.N."/>
            <person name="Hua S.X."/>
        </authorList>
    </citation>
    <scope>NUCLEOTIDE SEQUENCE [LARGE SCALE GENOMIC DNA]</scope>
    <source>
        <strain evidence="2 3">Foug A</strain>
    </source>
</reference>
<accession>A0A0C3DFP9</accession>
<feature type="domain" description="Heterokaryon incompatibility" evidence="1">
    <location>
        <begin position="70"/>
        <end position="162"/>
    </location>
</feature>
<keyword evidence="3" id="KW-1185">Reference proteome</keyword>
<dbReference type="EMBL" id="KN822139">
    <property type="protein sequence ID" value="KIM55194.1"/>
    <property type="molecule type" value="Genomic_DNA"/>
</dbReference>
<feature type="non-terminal residue" evidence="2">
    <location>
        <position position="1"/>
    </location>
</feature>
<evidence type="ECO:0000259" key="1">
    <source>
        <dbReference type="Pfam" id="PF06985"/>
    </source>
</evidence>
<dbReference type="Proteomes" id="UP000053989">
    <property type="component" value="Unassembled WGS sequence"/>
</dbReference>
<name>A0A0C3DFP9_9AGAM</name>
<dbReference type="HOGENOM" id="CLU_000288_138_0_1"/>
<proteinExistence type="predicted"/>
<dbReference type="PANTHER" id="PTHR10622">
    <property type="entry name" value="HET DOMAIN-CONTAINING PROTEIN"/>
    <property type="match status" value="1"/>
</dbReference>
<sequence>IEEVVSEVLKGFPPRLLDTHTGMLCDRDSQILHFEKSQEYDKLLSSTLAPGTLHETRHSIRSVVSTYFRYVTLSHRWGKFEPLLREIEGKVVYDLDPTDGLSKLQSFCFASCRREYLWAWSDTCCIDKDSSAELQEAIGSMFSWYRQSALTIVYLVDVSSTGSLTSSGWFKRGWTLQELLAPQTMLFFTRDWAIYKGIASNHKANSTIIGELEQATGIASRHLIHFCPGVEDARSRLQWASKRCTTRPEDIAHSLFGIFSLHIPILYGESAETALGRLLAEVIKKSGDLSILDWIGK</sequence>
<dbReference type="Pfam" id="PF06985">
    <property type="entry name" value="HET"/>
    <property type="match status" value="1"/>
</dbReference>
<dbReference type="AlphaFoldDB" id="A0A0C3DFP9"/>
<dbReference type="PANTHER" id="PTHR10622:SF10">
    <property type="entry name" value="HET DOMAIN-CONTAINING PROTEIN"/>
    <property type="match status" value="1"/>
</dbReference>
<organism evidence="2 3">
    <name type="scientific">Scleroderma citrinum Foug A</name>
    <dbReference type="NCBI Taxonomy" id="1036808"/>
    <lineage>
        <taxon>Eukaryota</taxon>
        <taxon>Fungi</taxon>
        <taxon>Dikarya</taxon>
        <taxon>Basidiomycota</taxon>
        <taxon>Agaricomycotina</taxon>
        <taxon>Agaricomycetes</taxon>
        <taxon>Agaricomycetidae</taxon>
        <taxon>Boletales</taxon>
        <taxon>Sclerodermatineae</taxon>
        <taxon>Sclerodermataceae</taxon>
        <taxon>Scleroderma</taxon>
    </lineage>
</organism>
<dbReference type="InParanoid" id="A0A0C3DFP9"/>
<feature type="non-terminal residue" evidence="2">
    <location>
        <position position="297"/>
    </location>
</feature>
<dbReference type="STRING" id="1036808.A0A0C3DFP9"/>
<gene>
    <name evidence="2" type="ORF">SCLCIDRAFT_98902</name>
</gene>
<dbReference type="InterPro" id="IPR010730">
    <property type="entry name" value="HET"/>
</dbReference>